<feature type="region of interest" description="Disordered" evidence="1">
    <location>
        <begin position="255"/>
        <end position="274"/>
    </location>
</feature>
<keyword evidence="2" id="KW-0812">Transmembrane</keyword>
<feature type="region of interest" description="Disordered" evidence="1">
    <location>
        <begin position="134"/>
        <end position="185"/>
    </location>
</feature>
<keyword evidence="4" id="KW-1185">Reference proteome</keyword>
<evidence type="ECO:0000256" key="2">
    <source>
        <dbReference type="SAM" id="Phobius"/>
    </source>
</evidence>
<name>A0A8X8LDZ5_9BACT</name>
<keyword evidence="2" id="KW-0472">Membrane</keyword>
<dbReference type="RefSeq" id="WP_092723948.1">
    <property type="nucleotide sequence ID" value="NZ_FNNO01000008.1"/>
</dbReference>
<dbReference type="EMBL" id="FNNO01000008">
    <property type="protein sequence ID" value="SDX04273.1"/>
    <property type="molecule type" value="Genomic_DNA"/>
</dbReference>
<dbReference type="AlphaFoldDB" id="A0A8X8LDZ5"/>
<comment type="caution">
    <text evidence="3">The sequence shown here is derived from an EMBL/GenBank/DDBJ whole genome shotgun (WGS) entry which is preliminary data.</text>
</comment>
<protein>
    <recommendedName>
        <fullName evidence="5">TonB C-terminal domain-containing protein</fullName>
    </recommendedName>
</protein>
<proteinExistence type="predicted"/>
<evidence type="ECO:0000313" key="4">
    <source>
        <dbReference type="Proteomes" id="UP000198711"/>
    </source>
</evidence>
<evidence type="ECO:0000256" key="1">
    <source>
        <dbReference type="SAM" id="MobiDB-lite"/>
    </source>
</evidence>
<evidence type="ECO:0000313" key="3">
    <source>
        <dbReference type="EMBL" id="SDX04273.1"/>
    </source>
</evidence>
<feature type="transmembrane region" description="Helical" evidence="2">
    <location>
        <begin position="88"/>
        <end position="109"/>
    </location>
</feature>
<keyword evidence="2" id="KW-1133">Transmembrane helix</keyword>
<evidence type="ECO:0008006" key="5">
    <source>
        <dbReference type="Google" id="ProtNLM"/>
    </source>
</evidence>
<reference evidence="3 4" key="1">
    <citation type="submission" date="2016-10" db="EMBL/GenBank/DDBJ databases">
        <authorList>
            <person name="Varghese N."/>
            <person name="Submissions S."/>
        </authorList>
    </citation>
    <scope>NUCLEOTIDE SEQUENCE [LARGE SCALE GENOMIC DNA]</scope>
    <source>
        <strain evidence="3 4">DSM 25353</strain>
    </source>
</reference>
<gene>
    <name evidence="3" type="ORF">SAMN05444410_108121</name>
</gene>
<feature type="compositionally biased region" description="Polar residues" evidence="1">
    <location>
        <begin position="264"/>
        <end position="274"/>
    </location>
</feature>
<accession>A0A8X8LDZ5</accession>
<feature type="compositionally biased region" description="Low complexity" evidence="1">
    <location>
        <begin position="134"/>
        <end position="143"/>
    </location>
</feature>
<feature type="compositionally biased region" description="Low complexity" evidence="1">
    <location>
        <begin position="172"/>
        <end position="185"/>
    </location>
</feature>
<organism evidence="3 4">
    <name type="scientific">Hydrobacter penzbergensis</name>
    <dbReference type="NCBI Taxonomy" id="1235997"/>
    <lineage>
        <taxon>Bacteria</taxon>
        <taxon>Pseudomonadati</taxon>
        <taxon>Bacteroidota</taxon>
        <taxon>Chitinophagia</taxon>
        <taxon>Chitinophagales</taxon>
        <taxon>Chitinophagaceae</taxon>
        <taxon>Hydrobacter</taxon>
    </lineage>
</organism>
<sequence length="364" mass="38848">MNEQAPHNRSYTLTDIEQYLQGSLSPAEMHAIEKAALQDPLLADAIEGYRGSSMHIARTHLQNIQQQLLQQKNRQATVIKGGFVAKRWWRAAAVIIALAGIGGTGWYLMHSSAVKQEIAVAPVTAKKGVAAAPVATDTTTQPVEPALAQTSPADRKRLPTHNQNTVAQPPVANASASTTLSSAKTEPPVTALADIQSDKAMKHAFVPLAAAPGKAVAAAAGQQQPMMLRGRATKDVDSSKSELSEVVIVGAARQAPKEAAGHATQRSTAPVDSLNLSPDGGWNHFNEYFAGKLGADTHGEVVSDLVLDETGKIKDVIIIRAFDRNLDSFGRVMTRKIKQALLDGPVWLAGNVKKPGTFRLNLEF</sequence>
<dbReference type="Proteomes" id="UP000198711">
    <property type="component" value="Unassembled WGS sequence"/>
</dbReference>